<name>A0ABY8UI42_TETOB</name>
<protein>
    <submittedName>
        <fullName evidence="1">Uncharacterized protein</fullName>
    </submittedName>
</protein>
<gene>
    <name evidence="1" type="ORF">OEZ85_005469</name>
</gene>
<organism evidence="1 2">
    <name type="scientific">Tetradesmus obliquus</name>
    <name type="common">Green alga</name>
    <name type="synonym">Acutodesmus obliquus</name>
    <dbReference type="NCBI Taxonomy" id="3088"/>
    <lineage>
        <taxon>Eukaryota</taxon>
        <taxon>Viridiplantae</taxon>
        <taxon>Chlorophyta</taxon>
        <taxon>core chlorophytes</taxon>
        <taxon>Chlorophyceae</taxon>
        <taxon>CS clade</taxon>
        <taxon>Sphaeropleales</taxon>
        <taxon>Scenedesmaceae</taxon>
        <taxon>Tetradesmus</taxon>
    </lineage>
</organism>
<dbReference type="Proteomes" id="UP001244341">
    <property type="component" value="Chromosome 12b"/>
</dbReference>
<evidence type="ECO:0000313" key="2">
    <source>
        <dbReference type="Proteomes" id="UP001244341"/>
    </source>
</evidence>
<keyword evidence="2" id="KW-1185">Reference proteome</keyword>
<reference evidence="1 2" key="1">
    <citation type="submission" date="2023-05" db="EMBL/GenBank/DDBJ databases">
        <title>A 100% complete, gapless, phased diploid assembly of the Scenedesmus obliquus UTEX 3031 genome.</title>
        <authorList>
            <person name="Biondi T.C."/>
            <person name="Hanschen E.R."/>
            <person name="Kwon T."/>
            <person name="Eng W."/>
            <person name="Kruse C.P.S."/>
            <person name="Koehler S.I."/>
            <person name="Kunde Y."/>
            <person name="Gleasner C.D."/>
            <person name="You Mak K.T."/>
            <person name="Polle J."/>
            <person name="Hovde B.T."/>
            <person name="Starkenburg S.R."/>
        </authorList>
    </citation>
    <scope>NUCLEOTIDE SEQUENCE [LARGE SCALE GENOMIC DNA]</scope>
    <source>
        <strain evidence="1 2">DOE0152z</strain>
    </source>
</reference>
<sequence length="291" mass="30785">MSSKRARASPAPGEQGKRPKIATVILKFPVSFSQEDKYESKVALQWSKQVTRVYISCNGHNAVLLPGINCKGNMLYVQCCCSQRCKPAADAAGAAAASSSSSRSCKLFGLEDWVEAHAGGPVIPGHDDAAAERLVRSAVSASSSGWGGQDTQPLGAFLAGHSRALGGQALVGRGVCLDWGGHNAGPDDEGPGARGWYAGRLVAYDPASGEYTVKYHSDDSMHPLIPAIARLHWGSKPPTAGSKPQVALPQPMGCLARRVLRQQATRQQALVLGLLRVGRVVDAQQRPCQRP</sequence>
<proteinExistence type="predicted"/>
<evidence type="ECO:0000313" key="1">
    <source>
        <dbReference type="EMBL" id="WIA21161.1"/>
    </source>
</evidence>
<dbReference type="EMBL" id="CP126219">
    <property type="protein sequence ID" value="WIA21161.1"/>
    <property type="molecule type" value="Genomic_DNA"/>
</dbReference>
<accession>A0ABY8UI42</accession>